<keyword evidence="3" id="KW-1185">Reference proteome</keyword>
<comment type="caution">
    <text evidence="2">The sequence shown here is derived from an EMBL/GenBank/DDBJ whole genome shotgun (WGS) entry which is preliminary data.</text>
</comment>
<dbReference type="SUPFAM" id="SSF56935">
    <property type="entry name" value="Porins"/>
    <property type="match status" value="1"/>
</dbReference>
<gene>
    <name evidence="2" type="ORF">JEM65_09035</name>
</gene>
<name>A0A934KN70_9FLAO</name>
<dbReference type="AlphaFoldDB" id="A0A934KN70"/>
<dbReference type="Gene3D" id="2.40.160.60">
    <property type="entry name" value="Outer membrane protein transport protein (OMPP1/FadL/TodX)"/>
    <property type="match status" value="1"/>
</dbReference>
<accession>A0A934KN70</accession>
<feature type="chain" id="PRO_5037458133" description="Long-subunit fatty acid transport protein" evidence="1">
    <location>
        <begin position="20"/>
        <end position="434"/>
    </location>
</feature>
<evidence type="ECO:0008006" key="4">
    <source>
        <dbReference type="Google" id="ProtNLM"/>
    </source>
</evidence>
<sequence length="434" mass="47716">MIKKLVIVFIAVFAIQAQAQTGTASPYSFYGIGSLKFKGTVENRSMGGLSIFTDSIHVNLRNPAGFAGNNLKVWNNESRPIKFTVGGSSSNLNLKTESESQKVNATTFDYLALAVPMGKFGFGFGLLPYSSVGYKLESSNDEGNLDNRYKGEGGLNKAFVGLGYQITTSLAVGIDASYNFGSVQNSALQFTYLDGEPLQYLSKENNRSDLSGINLNFGLTYKTMVTDKLQLSTGLTYMPKSKLKSENQRAFSTVVVNVTTEQEGVINTVEADLESQNLKNTDLTLPSRFSFGAGIGQPQKWFAGAEYTFINTSEFGNPIFTINNNEFVNASTIALGGFYIPNYNSFSSYWDRIVYRAGVHFENTGLEINNETINEFGISFGVGLPVGNVFSNANIGFELGKRGTTKANLIQENFMNLQISLSLNDRWFQKRKYN</sequence>
<protein>
    <recommendedName>
        <fullName evidence="4">Long-subunit fatty acid transport protein</fullName>
    </recommendedName>
</protein>
<keyword evidence="1" id="KW-0732">Signal</keyword>
<feature type="signal peptide" evidence="1">
    <location>
        <begin position="1"/>
        <end position="19"/>
    </location>
</feature>
<evidence type="ECO:0000256" key="1">
    <source>
        <dbReference type="SAM" id="SignalP"/>
    </source>
</evidence>
<reference evidence="2 3" key="1">
    <citation type="submission" date="2020-09" db="EMBL/GenBank/DDBJ databases">
        <title>Draft genome of Gelidibacter salicanalis PAMC21136.</title>
        <authorList>
            <person name="Park H."/>
        </authorList>
    </citation>
    <scope>NUCLEOTIDE SEQUENCE [LARGE SCALE GENOMIC DNA]</scope>
    <source>
        <strain evidence="2 3">PAMC21136</strain>
    </source>
</reference>
<organism evidence="2 3">
    <name type="scientific">Gelidibacter salicanalis</name>
    <dbReference type="NCBI Taxonomy" id="291193"/>
    <lineage>
        <taxon>Bacteria</taxon>
        <taxon>Pseudomonadati</taxon>
        <taxon>Bacteroidota</taxon>
        <taxon>Flavobacteriia</taxon>
        <taxon>Flavobacteriales</taxon>
        <taxon>Flavobacteriaceae</taxon>
        <taxon>Gelidibacter</taxon>
    </lineage>
</organism>
<dbReference type="RefSeq" id="WP_199598695.1">
    <property type="nucleotide sequence ID" value="NZ_JAEHJZ010000019.1"/>
</dbReference>
<evidence type="ECO:0000313" key="2">
    <source>
        <dbReference type="EMBL" id="MBJ7880789.1"/>
    </source>
</evidence>
<dbReference type="Proteomes" id="UP000662373">
    <property type="component" value="Unassembled WGS sequence"/>
</dbReference>
<proteinExistence type="predicted"/>
<dbReference type="EMBL" id="JAEHJZ010000019">
    <property type="protein sequence ID" value="MBJ7880789.1"/>
    <property type="molecule type" value="Genomic_DNA"/>
</dbReference>
<evidence type="ECO:0000313" key="3">
    <source>
        <dbReference type="Proteomes" id="UP000662373"/>
    </source>
</evidence>